<evidence type="ECO:0000256" key="5">
    <source>
        <dbReference type="ARBA" id="ARBA00022553"/>
    </source>
</evidence>
<evidence type="ECO:0000259" key="14">
    <source>
        <dbReference type="PROSITE" id="PS50112"/>
    </source>
</evidence>
<dbReference type="EC" id="2.7.13.3" evidence="3"/>
<dbReference type="InterPro" id="IPR036097">
    <property type="entry name" value="HisK_dim/P_sf"/>
</dbReference>
<keyword evidence="11" id="KW-0472">Membrane</keyword>
<evidence type="ECO:0000259" key="13">
    <source>
        <dbReference type="PROSITE" id="PS50109"/>
    </source>
</evidence>
<keyword evidence="17" id="KW-1185">Reference proteome</keyword>
<evidence type="ECO:0000256" key="4">
    <source>
        <dbReference type="ARBA" id="ARBA00022475"/>
    </source>
</evidence>
<protein>
    <recommendedName>
        <fullName evidence="3">histidine kinase</fullName>
        <ecNumber evidence="3">2.7.13.3</ecNumber>
    </recommendedName>
</protein>
<dbReference type="RefSeq" id="WP_188766298.1">
    <property type="nucleotide sequence ID" value="NZ_BMKK01000004.1"/>
</dbReference>
<dbReference type="InterPro" id="IPR050736">
    <property type="entry name" value="Sensor_HK_Regulatory"/>
</dbReference>
<dbReference type="GO" id="GO:0005524">
    <property type="term" value="F:ATP binding"/>
    <property type="evidence" value="ECO:0007669"/>
    <property type="project" value="UniProtKB-KW"/>
</dbReference>
<dbReference type="SUPFAM" id="SSF55785">
    <property type="entry name" value="PYP-like sensor domain (PAS domain)"/>
    <property type="match status" value="1"/>
</dbReference>
<dbReference type="PROSITE" id="PS50109">
    <property type="entry name" value="HIS_KIN"/>
    <property type="match status" value="1"/>
</dbReference>
<dbReference type="CDD" id="cd00130">
    <property type="entry name" value="PAS"/>
    <property type="match status" value="1"/>
</dbReference>
<dbReference type="AlphaFoldDB" id="A0A916YSY7"/>
<dbReference type="PANTHER" id="PTHR43711">
    <property type="entry name" value="TWO-COMPONENT HISTIDINE KINASE"/>
    <property type="match status" value="1"/>
</dbReference>
<dbReference type="PANTHER" id="PTHR43711:SF26">
    <property type="entry name" value="SENSOR HISTIDINE KINASE RCSC"/>
    <property type="match status" value="1"/>
</dbReference>
<dbReference type="NCBIfam" id="TIGR00229">
    <property type="entry name" value="sensory_box"/>
    <property type="match status" value="1"/>
</dbReference>
<dbReference type="GO" id="GO:0005886">
    <property type="term" value="C:plasma membrane"/>
    <property type="evidence" value="ECO:0007669"/>
    <property type="project" value="UniProtKB-SubCell"/>
</dbReference>
<dbReference type="Pfam" id="PF00512">
    <property type="entry name" value="HisKA"/>
    <property type="match status" value="1"/>
</dbReference>
<dbReference type="InterPro" id="IPR005467">
    <property type="entry name" value="His_kinase_dom"/>
</dbReference>
<dbReference type="InterPro" id="IPR035965">
    <property type="entry name" value="PAS-like_dom_sf"/>
</dbReference>
<feature type="domain" description="Histidine kinase" evidence="13">
    <location>
        <begin position="190"/>
        <end position="407"/>
    </location>
</feature>
<accession>A0A916YSY7</accession>
<comment type="subcellular location">
    <subcellularLocation>
        <location evidence="2">Cell membrane</location>
    </subcellularLocation>
</comment>
<keyword evidence="10" id="KW-0902">Two-component regulatory system</keyword>
<feature type="domain" description="PAS" evidence="14">
    <location>
        <begin position="13"/>
        <end position="66"/>
    </location>
</feature>
<dbReference type="SUPFAM" id="SSF55874">
    <property type="entry name" value="ATPase domain of HSP90 chaperone/DNA topoisomerase II/histidine kinase"/>
    <property type="match status" value="1"/>
</dbReference>
<dbReference type="Proteomes" id="UP000609064">
    <property type="component" value="Unassembled WGS sequence"/>
</dbReference>
<proteinExistence type="predicted"/>
<dbReference type="Gene3D" id="3.30.450.20">
    <property type="entry name" value="PAS domain"/>
    <property type="match status" value="1"/>
</dbReference>
<dbReference type="CDD" id="cd00075">
    <property type="entry name" value="HATPase"/>
    <property type="match status" value="1"/>
</dbReference>
<keyword evidence="7" id="KW-0547">Nucleotide-binding</keyword>
<evidence type="ECO:0000313" key="17">
    <source>
        <dbReference type="Proteomes" id="UP000609064"/>
    </source>
</evidence>
<dbReference type="InterPro" id="IPR003594">
    <property type="entry name" value="HATPase_dom"/>
</dbReference>
<evidence type="ECO:0000256" key="6">
    <source>
        <dbReference type="ARBA" id="ARBA00022679"/>
    </source>
</evidence>
<keyword evidence="8" id="KW-0418">Kinase</keyword>
<dbReference type="Pfam" id="PF02518">
    <property type="entry name" value="HATPase_c"/>
    <property type="match status" value="1"/>
</dbReference>
<dbReference type="InterPro" id="IPR004358">
    <property type="entry name" value="Sig_transdc_His_kin-like_C"/>
</dbReference>
<dbReference type="InterPro" id="IPR036890">
    <property type="entry name" value="HATPase_C_sf"/>
</dbReference>
<keyword evidence="5" id="KW-0597">Phosphoprotein</keyword>
<evidence type="ECO:0000256" key="3">
    <source>
        <dbReference type="ARBA" id="ARBA00012438"/>
    </source>
</evidence>
<keyword evidence="4" id="KW-1003">Cell membrane</keyword>
<dbReference type="InterPro" id="IPR000014">
    <property type="entry name" value="PAS"/>
</dbReference>
<reference evidence="16" key="1">
    <citation type="journal article" date="2014" name="Int. J. Syst. Evol. Microbiol.">
        <title>Complete genome sequence of Corynebacterium casei LMG S-19264T (=DSM 44701T), isolated from a smear-ripened cheese.</title>
        <authorList>
            <consortium name="US DOE Joint Genome Institute (JGI-PGF)"/>
            <person name="Walter F."/>
            <person name="Albersmeier A."/>
            <person name="Kalinowski J."/>
            <person name="Ruckert C."/>
        </authorList>
    </citation>
    <scope>NUCLEOTIDE SEQUENCE</scope>
    <source>
        <strain evidence="16">CGMCC 1.15958</strain>
    </source>
</reference>
<evidence type="ECO:0000256" key="11">
    <source>
        <dbReference type="ARBA" id="ARBA00023136"/>
    </source>
</evidence>
<keyword evidence="9" id="KW-0067">ATP-binding</keyword>
<organism evidence="16 17">
    <name type="scientific">Emticicia aquatilis</name>
    <dbReference type="NCBI Taxonomy" id="1537369"/>
    <lineage>
        <taxon>Bacteria</taxon>
        <taxon>Pseudomonadati</taxon>
        <taxon>Bacteroidota</taxon>
        <taxon>Cytophagia</taxon>
        <taxon>Cytophagales</taxon>
        <taxon>Leadbetterellaceae</taxon>
        <taxon>Emticicia</taxon>
    </lineage>
</organism>
<dbReference type="SMART" id="SM00387">
    <property type="entry name" value="HATPase_c"/>
    <property type="match status" value="1"/>
</dbReference>
<comment type="caution">
    <text evidence="16">The sequence shown here is derived from an EMBL/GenBank/DDBJ whole genome shotgun (WGS) entry which is preliminary data.</text>
</comment>
<dbReference type="InterPro" id="IPR000700">
    <property type="entry name" value="PAS-assoc_C"/>
</dbReference>
<dbReference type="Gene3D" id="3.30.565.10">
    <property type="entry name" value="Histidine kinase-like ATPase, C-terminal domain"/>
    <property type="match status" value="1"/>
</dbReference>
<evidence type="ECO:0000313" key="16">
    <source>
        <dbReference type="EMBL" id="GGD58997.1"/>
    </source>
</evidence>
<dbReference type="PRINTS" id="PR00344">
    <property type="entry name" value="BCTRLSENSOR"/>
</dbReference>
<evidence type="ECO:0000256" key="2">
    <source>
        <dbReference type="ARBA" id="ARBA00004236"/>
    </source>
</evidence>
<feature type="domain" description="PAC" evidence="15">
    <location>
        <begin position="90"/>
        <end position="140"/>
    </location>
</feature>
<evidence type="ECO:0000259" key="15">
    <source>
        <dbReference type="PROSITE" id="PS50113"/>
    </source>
</evidence>
<keyword evidence="12" id="KW-0175">Coiled coil</keyword>
<evidence type="ECO:0000256" key="1">
    <source>
        <dbReference type="ARBA" id="ARBA00000085"/>
    </source>
</evidence>
<name>A0A916YSY7_9BACT</name>
<reference evidence="16" key="2">
    <citation type="submission" date="2020-09" db="EMBL/GenBank/DDBJ databases">
        <authorList>
            <person name="Sun Q."/>
            <person name="Zhou Y."/>
        </authorList>
    </citation>
    <scope>NUCLEOTIDE SEQUENCE</scope>
    <source>
        <strain evidence="16">CGMCC 1.15958</strain>
    </source>
</reference>
<dbReference type="EMBL" id="BMKK01000004">
    <property type="protein sequence ID" value="GGD58997.1"/>
    <property type="molecule type" value="Genomic_DNA"/>
</dbReference>
<dbReference type="GO" id="GO:0000155">
    <property type="term" value="F:phosphorelay sensor kinase activity"/>
    <property type="evidence" value="ECO:0007669"/>
    <property type="project" value="InterPro"/>
</dbReference>
<evidence type="ECO:0000256" key="10">
    <source>
        <dbReference type="ARBA" id="ARBA00023012"/>
    </source>
</evidence>
<evidence type="ECO:0000256" key="7">
    <source>
        <dbReference type="ARBA" id="ARBA00022741"/>
    </source>
</evidence>
<comment type="catalytic activity">
    <reaction evidence="1">
        <text>ATP + protein L-histidine = ADP + protein N-phospho-L-histidine.</text>
        <dbReference type="EC" id="2.7.13.3"/>
    </reaction>
</comment>
<keyword evidence="6" id="KW-0808">Transferase</keyword>
<dbReference type="Pfam" id="PF13426">
    <property type="entry name" value="PAS_9"/>
    <property type="match status" value="1"/>
</dbReference>
<evidence type="ECO:0000256" key="8">
    <source>
        <dbReference type="ARBA" id="ARBA00022777"/>
    </source>
</evidence>
<feature type="coiled-coil region" evidence="12">
    <location>
        <begin position="131"/>
        <end position="180"/>
    </location>
</feature>
<evidence type="ECO:0000256" key="9">
    <source>
        <dbReference type="ARBA" id="ARBA00022840"/>
    </source>
</evidence>
<dbReference type="InterPro" id="IPR003661">
    <property type="entry name" value="HisK_dim/P_dom"/>
</dbReference>
<evidence type="ECO:0000256" key="12">
    <source>
        <dbReference type="SAM" id="Coils"/>
    </source>
</evidence>
<dbReference type="SUPFAM" id="SSF47384">
    <property type="entry name" value="Homodimeric domain of signal transducing histidine kinase"/>
    <property type="match status" value="1"/>
</dbReference>
<gene>
    <name evidence="16" type="ORF">GCM10011514_23710</name>
</gene>
<dbReference type="SMART" id="SM00388">
    <property type="entry name" value="HisKA"/>
    <property type="match status" value="1"/>
</dbReference>
<dbReference type="PROSITE" id="PS50112">
    <property type="entry name" value="PAS"/>
    <property type="match status" value="1"/>
</dbReference>
<dbReference type="PROSITE" id="PS50113">
    <property type="entry name" value="PAC"/>
    <property type="match status" value="1"/>
</dbReference>
<dbReference type="Gene3D" id="1.10.287.130">
    <property type="match status" value="1"/>
</dbReference>
<dbReference type="SMART" id="SM00091">
    <property type="entry name" value="PAS"/>
    <property type="match status" value="1"/>
</dbReference>
<dbReference type="CDD" id="cd00082">
    <property type="entry name" value="HisKA"/>
    <property type="match status" value="1"/>
</dbReference>
<dbReference type="FunFam" id="3.30.565.10:FF:000023">
    <property type="entry name" value="PAS domain-containing sensor histidine kinase"/>
    <property type="match status" value="1"/>
</dbReference>
<sequence>MIATNISIAENDMLNQVEAIFQFATEAILITDNEGKIIKVNPSTEMMFGYNTDEFIGQPIEILIPNRLTERHVKHRQQFSECPHARSMGANFDLFAKRKNGTEFPVEVSLSPYTNSQGSFVIAFIIDITIRKKAENQLIAYKAELEKEVEERTMILKEAIQKLEQTKDELDNSLKREREVNSMKSRFISIASHEFRTPLATVLSSLSLVEKYSALQDEEKRLKHIGRIKSSVRNLTDILNDFLSLNKLEEGKVMLNIESFNLHDMIENLMQELQGITKTGQKINLSCANNGSCMVSLDKTLIRNIFINLVSNAIKFSPENNNITISANLSENELKLSVADQGIGIPEADQKHLFERFFRSSNAGEIQGTGLGLSIVAHYVNLLKGTITFKSKENEGTTFFINLPRNF</sequence>